<proteinExistence type="predicted"/>
<evidence type="ECO:0000256" key="1">
    <source>
        <dbReference type="ARBA" id="ARBA00023125"/>
    </source>
</evidence>
<dbReference type="Proteomes" id="UP000242088">
    <property type="component" value="Unassembled WGS sequence"/>
</dbReference>
<dbReference type="PANTHER" id="PTHR43479">
    <property type="entry name" value="ACREF/ENVCD OPERON REPRESSOR-RELATED"/>
    <property type="match status" value="1"/>
</dbReference>
<dbReference type="EMBL" id="PYZI01000002">
    <property type="protein sequence ID" value="PTF14935.1"/>
    <property type="molecule type" value="Genomic_DNA"/>
</dbReference>
<name>A0ABX5I366_9STAP</name>
<dbReference type="SUPFAM" id="SSF46689">
    <property type="entry name" value="Homeodomain-like"/>
    <property type="match status" value="1"/>
</dbReference>
<dbReference type="Gene3D" id="1.10.357.10">
    <property type="entry name" value="Tetracycline Repressor, domain 2"/>
    <property type="match status" value="1"/>
</dbReference>
<gene>
    <name evidence="4" type="ORF">BUY47_02745</name>
</gene>
<dbReference type="InterPro" id="IPR009057">
    <property type="entry name" value="Homeodomain-like_sf"/>
</dbReference>
<evidence type="ECO:0000313" key="4">
    <source>
        <dbReference type="EMBL" id="PTF14935.1"/>
    </source>
</evidence>
<sequence>MNNEDIRVIKTKKALTDSLYFLLEEEVYSTITVNKICENANVHRTTFYKHFYDKKEILVYLFKLTGDDYFSTDIKERINNPFQVLAKSFNKEELFLIEMKQQDDKEFKKIYNDYLIEIVQNDFKNNMHCLEVDHTVPKSLISYVFGSVLAAFIEWKMNEHATINSQHMDQIFHKLLNVKARE</sequence>
<organism evidence="4 5">
    <name type="scientific">Staphylococcus devriesei</name>
    <dbReference type="NCBI Taxonomy" id="586733"/>
    <lineage>
        <taxon>Bacteria</taxon>
        <taxon>Bacillati</taxon>
        <taxon>Bacillota</taxon>
        <taxon>Bacilli</taxon>
        <taxon>Bacillales</taxon>
        <taxon>Staphylococcaceae</taxon>
        <taxon>Staphylococcus</taxon>
    </lineage>
</organism>
<dbReference type="InterPro" id="IPR050624">
    <property type="entry name" value="HTH-type_Tx_Regulator"/>
</dbReference>
<evidence type="ECO:0000313" key="5">
    <source>
        <dbReference type="Proteomes" id="UP000242088"/>
    </source>
</evidence>
<evidence type="ECO:0000259" key="3">
    <source>
        <dbReference type="PROSITE" id="PS50977"/>
    </source>
</evidence>
<keyword evidence="1 2" id="KW-0238">DNA-binding</keyword>
<accession>A0ABX5I366</accession>
<dbReference type="GeneID" id="48887053"/>
<evidence type="ECO:0000256" key="2">
    <source>
        <dbReference type="PROSITE-ProRule" id="PRU00335"/>
    </source>
</evidence>
<feature type="DNA-binding region" description="H-T-H motif" evidence="2">
    <location>
        <begin position="32"/>
        <end position="51"/>
    </location>
</feature>
<protein>
    <submittedName>
        <fullName evidence="4">TetR/AcrR family transcriptional regulator</fullName>
    </submittedName>
</protein>
<dbReference type="PANTHER" id="PTHR43479:SF16">
    <property type="entry name" value="HTH TETR-TYPE DOMAIN-CONTAINING PROTEIN"/>
    <property type="match status" value="1"/>
</dbReference>
<dbReference type="PROSITE" id="PS50977">
    <property type="entry name" value="HTH_TETR_2"/>
    <property type="match status" value="1"/>
</dbReference>
<dbReference type="RefSeq" id="WP_103166051.1">
    <property type="nucleotide sequence ID" value="NZ_JAHCOZ010000002.1"/>
</dbReference>
<keyword evidence="5" id="KW-1185">Reference proteome</keyword>
<comment type="caution">
    <text evidence="4">The sequence shown here is derived from an EMBL/GenBank/DDBJ whole genome shotgun (WGS) entry which is preliminary data.</text>
</comment>
<dbReference type="InterPro" id="IPR001647">
    <property type="entry name" value="HTH_TetR"/>
</dbReference>
<reference evidence="4 5" key="1">
    <citation type="journal article" date="2016" name="Front. Microbiol.">
        <title>Comprehensive Phylogenetic Analysis of Bovine Non-aureus Staphylococci Species Based on Whole-Genome Sequencing.</title>
        <authorList>
            <person name="Naushad S."/>
            <person name="Barkema H.W."/>
            <person name="Luby C."/>
            <person name="Condas L.A."/>
            <person name="Nobrega D.B."/>
            <person name="Carson D.A."/>
            <person name="De Buck J."/>
        </authorList>
    </citation>
    <scope>NUCLEOTIDE SEQUENCE [LARGE SCALE GENOMIC DNA]</scope>
    <source>
        <strain evidence="4 5">SNUC 1409</strain>
    </source>
</reference>
<feature type="domain" description="HTH tetR-type" evidence="3">
    <location>
        <begin position="9"/>
        <end position="69"/>
    </location>
</feature>